<keyword evidence="3" id="KW-0843">Virulence</keyword>
<keyword evidence="2 6" id="KW-0732">Signal</keyword>
<feature type="chain" id="PRO_5028095992" evidence="6">
    <location>
        <begin position="23"/>
        <end position="211"/>
    </location>
</feature>
<evidence type="ECO:0000256" key="5">
    <source>
        <dbReference type="SAM" id="MobiDB-lite"/>
    </source>
</evidence>
<evidence type="ECO:0000313" key="8">
    <source>
        <dbReference type="RefSeq" id="XP_030982594.1"/>
    </source>
</evidence>
<evidence type="ECO:0000256" key="1">
    <source>
        <dbReference type="ARBA" id="ARBA00022656"/>
    </source>
</evidence>
<keyword evidence="1" id="KW-0800">Toxin</keyword>
<evidence type="ECO:0000256" key="6">
    <source>
        <dbReference type="SAM" id="SignalP"/>
    </source>
</evidence>
<protein>
    <submittedName>
        <fullName evidence="8">Uncharacterized protein</fullName>
    </submittedName>
</protein>
<dbReference type="GeneID" id="41961477"/>
<dbReference type="Gene3D" id="3.90.210.10">
    <property type="entry name" value="Heat-Labile Enterotoxin, subunit A"/>
    <property type="match status" value="1"/>
</dbReference>
<evidence type="ECO:0000256" key="3">
    <source>
        <dbReference type="ARBA" id="ARBA00023026"/>
    </source>
</evidence>
<feature type="region of interest" description="Disordered" evidence="5">
    <location>
        <begin position="166"/>
        <end position="186"/>
    </location>
</feature>
<gene>
    <name evidence="8" type="ORF">PgNI_06545</name>
</gene>
<reference evidence="8" key="3">
    <citation type="submission" date="2025-08" db="UniProtKB">
        <authorList>
            <consortium name="RefSeq"/>
        </authorList>
    </citation>
    <scope>IDENTIFICATION</scope>
    <source>
        <strain evidence="8">NI907</strain>
    </source>
</reference>
<organism evidence="7 8">
    <name type="scientific">Pyricularia grisea</name>
    <name type="common">Crabgrass-specific blast fungus</name>
    <name type="synonym">Magnaporthe grisea</name>
    <dbReference type="NCBI Taxonomy" id="148305"/>
    <lineage>
        <taxon>Eukaryota</taxon>
        <taxon>Fungi</taxon>
        <taxon>Dikarya</taxon>
        <taxon>Ascomycota</taxon>
        <taxon>Pezizomycotina</taxon>
        <taxon>Sordariomycetes</taxon>
        <taxon>Sordariomycetidae</taxon>
        <taxon>Magnaporthales</taxon>
        <taxon>Pyriculariaceae</taxon>
        <taxon>Pyricularia</taxon>
    </lineage>
</organism>
<evidence type="ECO:0000256" key="4">
    <source>
        <dbReference type="ARBA" id="ARBA00023157"/>
    </source>
</evidence>
<name>A0A6P8B6F6_PYRGI</name>
<accession>A0A6P8B6F6</accession>
<evidence type="ECO:0000313" key="7">
    <source>
        <dbReference type="Proteomes" id="UP000515153"/>
    </source>
</evidence>
<dbReference type="InterPro" id="IPR001144">
    <property type="entry name" value="Enterotoxin_A"/>
</dbReference>
<dbReference type="Pfam" id="PF01375">
    <property type="entry name" value="Enterotoxin_a"/>
    <property type="match status" value="1"/>
</dbReference>
<dbReference type="SUPFAM" id="SSF56399">
    <property type="entry name" value="ADP-ribosylation"/>
    <property type="match status" value="1"/>
</dbReference>
<sequence length="211" mass="24290">MFVVCSLLNLFLIISRSNVVLSKTYPIVYRADLTSPERLWACEGFTCLGKKTGLKDECMTYQDHVVWPEDLITANKDPWISTSYSKEFAISWARLRYPKVESWVYAISTAGIESKCLDIEEAYRKDGERHPHPNHHEIAIRDEIPWANVVGWFNIMPGKPSVWEDRPSSLSPLKPNDPRKPAITSYQSGTSKHWVETWREDTGPCDQVLNF</sequence>
<evidence type="ECO:0000256" key="2">
    <source>
        <dbReference type="ARBA" id="ARBA00022729"/>
    </source>
</evidence>
<proteinExistence type="predicted"/>
<dbReference type="Proteomes" id="UP000515153">
    <property type="component" value="Chromosome I"/>
</dbReference>
<dbReference type="KEGG" id="pgri:PgNI_06545"/>
<dbReference type="RefSeq" id="XP_030982594.1">
    <property type="nucleotide sequence ID" value="XM_031126568.1"/>
</dbReference>
<keyword evidence="7" id="KW-1185">Reference proteome</keyword>
<dbReference type="GO" id="GO:0090729">
    <property type="term" value="F:toxin activity"/>
    <property type="evidence" value="ECO:0007669"/>
    <property type="project" value="UniProtKB-KW"/>
</dbReference>
<dbReference type="AlphaFoldDB" id="A0A6P8B6F6"/>
<reference evidence="8" key="2">
    <citation type="submission" date="2019-10" db="EMBL/GenBank/DDBJ databases">
        <authorList>
            <consortium name="NCBI Genome Project"/>
        </authorList>
    </citation>
    <scope>NUCLEOTIDE SEQUENCE</scope>
    <source>
        <strain evidence="8">NI907</strain>
    </source>
</reference>
<feature type="signal peptide" evidence="6">
    <location>
        <begin position="1"/>
        <end position="22"/>
    </location>
</feature>
<reference evidence="7 8" key="1">
    <citation type="journal article" date="2019" name="Mol. Biol. Evol.">
        <title>Blast fungal genomes show frequent chromosomal changes, gene gains and losses, and effector gene turnover.</title>
        <authorList>
            <person name="Gomez Luciano L.B."/>
            <person name="Jason Tsai I."/>
            <person name="Chuma I."/>
            <person name="Tosa Y."/>
            <person name="Chen Y.H."/>
            <person name="Li J.Y."/>
            <person name="Li M.Y."/>
            <person name="Jade Lu M.Y."/>
            <person name="Nakayashiki H."/>
            <person name="Li W.H."/>
        </authorList>
    </citation>
    <scope>NUCLEOTIDE SEQUENCE [LARGE SCALE GENOMIC DNA]</scope>
    <source>
        <strain evidence="7 8">NI907</strain>
    </source>
</reference>
<keyword evidence="4" id="KW-1015">Disulfide bond</keyword>